<protein>
    <recommendedName>
        <fullName evidence="3">N-acetyltransferase domain-containing protein</fullName>
    </recommendedName>
</protein>
<reference evidence="1" key="2">
    <citation type="submission" date="2023-05" db="EMBL/GenBank/DDBJ databases">
        <authorList>
            <consortium name="Lawrence Berkeley National Laboratory"/>
            <person name="Steindorff A."/>
            <person name="Hensen N."/>
            <person name="Bonometti L."/>
            <person name="Westerberg I."/>
            <person name="Brannstrom I.O."/>
            <person name="Guillou S."/>
            <person name="Cros-Aarteil S."/>
            <person name="Calhoun S."/>
            <person name="Haridas S."/>
            <person name="Kuo A."/>
            <person name="Mondo S."/>
            <person name="Pangilinan J."/>
            <person name="Riley R."/>
            <person name="Labutti K."/>
            <person name="Andreopoulos B."/>
            <person name="Lipzen A."/>
            <person name="Chen C."/>
            <person name="Yanf M."/>
            <person name="Daum C."/>
            <person name="Ng V."/>
            <person name="Clum A."/>
            <person name="Ohm R."/>
            <person name="Martin F."/>
            <person name="Silar P."/>
            <person name="Natvig D."/>
            <person name="Lalanne C."/>
            <person name="Gautier V."/>
            <person name="Ament-Velasquez S.L."/>
            <person name="Kruys A."/>
            <person name="Hutchinson M.I."/>
            <person name="Powell A.J."/>
            <person name="Barry K."/>
            <person name="Miller A.N."/>
            <person name="Grigoriev I.V."/>
            <person name="Debuchy R."/>
            <person name="Gladieux P."/>
            <person name="Thoren M.H."/>
            <person name="Johannesson H."/>
        </authorList>
    </citation>
    <scope>NUCLEOTIDE SEQUENCE</scope>
    <source>
        <strain evidence="1">PSN243</strain>
    </source>
</reference>
<sequence length="270" mass="30991">MKPPNPSPLPARFQIRKIDAEHLPWVRAIFAHSNILCSPLWSVALPQETRIDRVYKFWHAMEELMRINAIDSYSYGVWDTEYQFKRPESVATGGKLYWDETNLDATPEELLEQMDFPLVSVAVAYDGFKKPDMAVYNPIIKLVPLFGQLHHEMEKRDTRREEDRKPKREGEMIFRSGTATRRDYAGYGIAKGLGHWLMREVAGYGFGGMQIGVAHEALVRVFMNPPEPFVAEVAGEVDLRTFEVGEEGRVVRPTEVCGDVPFKMIVVKFR</sequence>
<gene>
    <name evidence="1" type="ORF">QBC34DRAFT_337366</name>
</gene>
<comment type="caution">
    <text evidence="1">The sequence shown here is derived from an EMBL/GenBank/DDBJ whole genome shotgun (WGS) entry which is preliminary data.</text>
</comment>
<dbReference type="Proteomes" id="UP001321760">
    <property type="component" value="Unassembled WGS sequence"/>
</dbReference>
<organism evidence="1 2">
    <name type="scientific">Podospora aff. communis PSN243</name>
    <dbReference type="NCBI Taxonomy" id="3040156"/>
    <lineage>
        <taxon>Eukaryota</taxon>
        <taxon>Fungi</taxon>
        <taxon>Dikarya</taxon>
        <taxon>Ascomycota</taxon>
        <taxon>Pezizomycotina</taxon>
        <taxon>Sordariomycetes</taxon>
        <taxon>Sordariomycetidae</taxon>
        <taxon>Sordariales</taxon>
        <taxon>Podosporaceae</taxon>
        <taxon>Podospora</taxon>
    </lineage>
</organism>
<accession>A0AAV9G4X9</accession>
<dbReference type="AlphaFoldDB" id="A0AAV9G4X9"/>
<name>A0AAV9G4X9_9PEZI</name>
<evidence type="ECO:0008006" key="3">
    <source>
        <dbReference type="Google" id="ProtNLM"/>
    </source>
</evidence>
<dbReference type="EMBL" id="MU865998">
    <property type="protein sequence ID" value="KAK4443184.1"/>
    <property type="molecule type" value="Genomic_DNA"/>
</dbReference>
<reference evidence="1" key="1">
    <citation type="journal article" date="2023" name="Mol. Phylogenet. Evol.">
        <title>Genome-scale phylogeny and comparative genomics of the fungal order Sordariales.</title>
        <authorList>
            <person name="Hensen N."/>
            <person name="Bonometti L."/>
            <person name="Westerberg I."/>
            <person name="Brannstrom I.O."/>
            <person name="Guillou S."/>
            <person name="Cros-Aarteil S."/>
            <person name="Calhoun S."/>
            <person name="Haridas S."/>
            <person name="Kuo A."/>
            <person name="Mondo S."/>
            <person name="Pangilinan J."/>
            <person name="Riley R."/>
            <person name="LaButti K."/>
            <person name="Andreopoulos B."/>
            <person name="Lipzen A."/>
            <person name="Chen C."/>
            <person name="Yan M."/>
            <person name="Daum C."/>
            <person name="Ng V."/>
            <person name="Clum A."/>
            <person name="Steindorff A."/>
            <person name="Ohm R.A."/>
            <person name="Martin F."/>
            <person name="Silar P."/>
            <person name="Natvig D.O."/>
            <person name="Lalanne C."/>
            <person name="Gautier V."/>
            <person name="Ament-Velasquez S.L."/>
            <person name="Kruys A."/>
            <person name="Hutchinson M.I."/>
            <person name="Powell A.J."/>
            <person name="Barry K."/>
            <person name="Miller A.N."/>
            <person name="Grigoriev I.V."/>
            <person name="Debuchy R."/>
            <person name="Gladieux P."/>
            <person name="Hiltunen Thoren M."/>
            <person name="Johannesson H."/>
        </authorList>
    </citation>
    <scope>NUCLEOTIDE SEQUENCE</scope>
    <source>
        <strain evidence="1">PSN243</strain>
    </source>
</reference>
<proteinExistence type="predicted"/>
<keyword evidence="2" id="KW-1185">Reference proteome</keyword>
<evidence type="ECO:0000313" key="2">
    <source>
        <dbReference type="Proteomes" id="UP001321760"/>
    </source>
</evidence>
<evidence type="ECO:0000313" key="1">
    <source>
        <dbReference type="EMBL" id="KAK4443184.1"/>
    </source>
</evidence>